<dbReference type="InterPro" id="IPR052517">
    <property type="entry name" value="GlcG_carb_metab_protein"/>
</dbReference>
<dbReference type="PANTHER" id="PTHR34309:SF10">
    <property type="entry name" value="SLR1406 PROTEIN"/>
    <property type="match status" value="1"/>
</dbReference>
<sequence>MPHPPTGFAPGLSLASARVIADAALAKGRALNLAPLTVVVLDQAAQPKLVLREDGASLMRVEIATGKAFGCMALGFGGREMARRSAKMPGFMNALSDLCGGRAVPVPGGVLVRDEQGVVLGAVGISGDASDQDEVCAVAGIEAVGLAADTGDPQ</sequence>
<protein>
    <submittedName>
        <fullName evidence="1">Heme-binding protein</fullName>
    </submittedName>
</protein>
<evidence type="ECO:0000313" key="2">
    <source>
        <dbReference type="Proteomes" id="UP001201985"/>
    </source>
</evidence>
<dbReference type="InterPro" id="IPR005624">
    <property type="entry name" value="PduO/GlcC-like"/>
</dbReference>
<comment type="caution">
    <text evidence="1">The sequence shown here is derived from an EMBL/GenBank/DDBJ whole genome shotgun (WGS) entry which is preliminary data.</text>
</comment>
<keyword evidence="2" id="KW-1185">Reference proteome</keyword>
<dbReference type="PANTHER" id="PTHR34309">
    <property type="entry name" value="SLR1406 PROTEIN"/>
    <property type="match status" value="1"/>
</dbReference>
<accession>A0ABS9W380</accession>
<gene>
    <name evidence="1" type="ORF">MON41_06065</name>
</gene>
<dbReference type="SUPFAM" id="SSF143744">
    <property type="entry name" value="GlcG-like"/>
    <property type="match status" value="1"/>
</dbReference>
<organism evidence="1 2">
    <name type="scientific">Teichococcus vastitatis</name>
    <dbReference type="NCBI Taxonomy" id="2307076"/>
    <lineage>
        <taxon>Bacteria</taxon>
        <taxon>Pseudomonadati</taxon>
        <taxon>Pseudomonadota</taxon>
        <taxon>Alphaproteobacteria</taxon>
        <taxon>Acetobacterales</taxon>
        <taxon>Roseomonadaceae</taxon>
        <taxon>Roseomonas</taxon>
    </lineage>
</organism>
<dbReference type="EMBL" id="JALBUU010000004">
    <property type="protein sequence ID" value="MCI0753330.1"/>
    <property type="molecule type" value="Genomic_DNA"/>
</dbReference>
<proteinExistence type="predicted"/>
<dbReference type="RefSeq" id="WP_120007554.1">
    <property type="nucleotide sequence ID" value="NZ_JALBUU010000004.1"/>
</dbReference>
<dbReference type="Pfam" id="PF03928">
    <property type="entry name" value="HbpS-like"/>
    <property type="match status" value="1"/>
</dbReference>
<name>A0ABS9W380_9PROT</name>
<evidence type="ECO:0000313" key="1">
    <source>
        <dbReference type="EMBL" id="MCI0753330.1"/>
    </source>
</evidence>
<reference evidence="1 2" key="1">
    <citation type="submission" date="2022-03" db="EMBL/GenBank/DDBJ databases">
        <title>Complete genome analysis of Roseomonas KG 17.1 : a prolific producer of plant growth promoters.</title>
        <authorList>
            <person name="Saadouli I."/>
            <person name="Najjari A."/>
            <person name="Mosbah A."/>
            <person name="Ouzari H.I."/>
        </authorList>
    </citation>
    <scope>NUCLEOTIDE SEQUENCE [LARGE SCALE GENOMIC DNA]</scope>
    <source>
        <strain evidence="1 2">KG17-1</strain>
    </source>
</reference>
<dbReference type="Gene3D" id="3.30.450.150">
    <property type="entry name" value="Haem-degrading domain"/>
    <property type="match status" value="1"/>
</dbReference>
<dbReference type="InterPro" id="IPR038084">
    <property type="entry name" value="PduO/GlcC-like_sf"/>
</dbReference>
<dbReference type="Proteomes" id="UP001201985">
    <property type="component" value="Unassembled WGS sequence"/>
</dbReference>